<feature type="domain" description="Aminotransferase class I/classII large" evidence="6">
    <location>
        <begin position="77"/>
        <end position="386"/>
    </location>
</feature>
<dbReference type="GO" id="GO:0030170">
    <property type="term" value="F:pyridoxal phosphate binding"/>
    <property type="evidence" value="ECO:0007669"/>
    <property type="project" value="InterPro"/>
</dbReference>
<evidence type="ECO:0000256" key="1">
    <source>
        <dbReference type="ARBA" id="ARBA00001933"/>
    </source>
</evidence>
<evidence type="ECO:0000256" key="2">
    <source>
        <dbReference type="ARBA" id="ARBA00012224"/>
    </source>
</evidence>
<dbReference type="SUPFAM" id="SSF53383">
    <property type="entry name" value="PLP-dependent transferases"/>
    <property type="match status" value="1"/>
</dbReference>
<proteinExistence type="inferred from homology"/>
<keyword evidence="3" id="KW-0663">Pyridoxal phosphate</keyword>
<dbReference type="PANTHER" id="PTHR43525:SF2">
    <property type="entry name" value="CYSTATHIONINE BETA-LYASE-RELATED"/>
    <property type="match status" value="1"/>
</dbReference>
<sequence>MTGSPQRDESLDSAGALAVLRGRTSAKWRQHPADVLPSFIAEMDLPVADEVLAALRAHLDRGGDLGYAFSFTDDSPAQRAVADWLGARFDWAVAPSRVLYFADVTRVTEAVIDTCSAPGDAVLTDIPAYPGFAESVRDRGRELVANPMVPRGGRWRIDLDGVERGFRDGARIYLLCSPHNPTGRVHTPAELTRIAELARRYRVTVFSDEVHSPLVYPGSTHVPFAALPAAAGVRTVTGISASKAWNLAGLKCAFGVPGDAATAEALLAAPSRLRDGVGILGATASTAAFAEGGRWLAETMTRLDANRRLLGRLVARDLPEIGYQLPQATFLGWLDCRRVADRLGEADLVGRALRAGRLAVTDGADFGSPGFLRVVFATSRVLVAEQVRRLAHGLADGAPAAPADTAADVATLPAAA</sequence>
<organism evidence="7 8">
    <name type="scientific">Actinokineospora auranticolor</name>
    <dbReference type="NCBI Taxonomy" id="155976"/>
    <lineage>
        <taxon>Bacteria</taxon>
        <taxon>Bacillati</taxon>
        <taxon>Actinomycetota</taxon>
        <taxon>Actinomycetes</taxon>
        <taxon>Pseudonocardiales</taxon>
        <taxon>Pseudonocardiaceae</taxon>
        <taxon>Actinokineospora</taxon>
    </lineage>
</organism>
<evidence type="ECO:0000259" key="6">
    <source>
        <dbReference type="Pfam" id="PF00155"/>
    </source>
</evidence>
<protein>
    <recommendedName>
        <fullName evidence="2">cysteine-S-conjugate beta-lyase</fullName>
        <ecNumber evidence="2">4.4.1.13</ecNumber>
    </recommendedName>
</protein>
<evidence type="ECO:0000313" key="7">
    <source>
        <dbReference type="EMBL" id="PPK63147.1"/>
    </source>
</evidence>
<dbReference type="EMBL" id="PTIX01000031">
    <property type="protein sequence ID" value="PPK63147.1"/>
    <property type="molecule type" value="Genomic_DNA"/>
</dbReference>
<dbReference type="GO" id="GO:0047804">
    <property type="term" value="F:cysteine-S-conjugate beta-lyase activity"/>
    <property type="evidence" value="ECO:0007669"/>
    <property type="project" value="UniProtKB-EC"/>
</dbReference>
<evidence type="ECO:0000313" key="8">
    <source>
        <dbReference type="Proteomes" id="UP000239203"/>
    </source>
</evidence>
<comment type="caution">
    <text evidence="7">The sequence shown here is derived from an EMBL/GenBank/DDBJ whole genome shotgun (WGS) entry which is preliminary data.</text>
</comment>
<keyword evidence="4 7" id="KW-0456">Lyase</keyword>
<name>A0A2S6GD17_9PSEU</name>
<reference evidence="7 8" key="1">
    <citation type="submission" date="2018-02" db="EMBL/GenBank/DDBJ databases">
        <title>Genomic Encyclopedia of Archaeal and Bacterial Type Strains, Phase II (KMG-II): from individual species to whole genera.</title>
        <authorList>
            <person name="Goeker M."/>
        </authorList>
    </citation>
    <scope>NUCLEOTIDE SEQUENCE [LARGE SCALE GENOMIC DNA]</scope>
    <source>
        <strain evidence="7 8">YU 961-1</strain>
    </source>
</reference>
<dbReference type="Gene3D" id="3.40.640.10">
    <property type="entry name" value="Type I PLP-dependent aspartate aminotransferase-like (Major domain)"/>
    <property type="match status" value="1"/>
</dbReference>
<dbReference type="AlphaFoldDB" id="A0A2S6GD17"/>
<dbReference type="RefSeq" id="WP_181043896.1">
    <property type="nucleotide sequence ID" value="NZ_CP154825.1"/>
</dbReference>
<dbReference type="InterPro" id="IPR004839">
    <property type="entry name" value="Aminotransferase_I/II_large"/>
</dbReference>
<dbReference type="CDD" id="cd00609">
    <property type="entry name" value="AAT_like"/>
    <property type="match status" value="1"/>
</dbReference>
<dbReference type="PANTHER" id="PTHR43525">
    <property type="entry name" value="PROTEIN MALY"/>
    <property type="match status" value="1"/>
</dbReference>
<accession>A0A2S6GD17</accession>
<comment type="similarity">
    <text evidence="5">Belongs to the class-II pyridoxal-phosphate-dependent aminotransferase family. MalY/PatB cystathionine beta-lyase subfamily.</text>
</comment>
<dbReference type="InterPro" id="IPR015424">
    <property type="entry name" value="PyrdxlP-dep_Trfase"/>
</dbReference>
<keyword evidence="8" id="KW-1185">Reference proteome</keyword>
<evidence type="ECO:0000256" key="4">
    <source>
        <dbReference type="ARBA" id="ARBA00023239"/>
    </source>
</evidence>
<dbReference type="Pfam" id="PF00155">
    <property type="entry name" value="Aminotran_1_2"/>
    <property type="match status" value="1"/>
</dbReference>
<gene>
    <name evidence="7" type="ORF">CLV40_13116</name>
</gene>
<dbReference type="InterPro" id="IPR051798">
    <property type="entry name" value="Class-II_PLP-Dep_Aminotrans"/>
</dbReference>
<dbReference type="Proteomes" id="UP000239203">
    <property type="component" value="Unassembled WGS sequence"/>
</dbReference>
<comment type="cofactor">
    <cofactor evidence="1">
        <name>pyridoxal 5'-phosphate</name>
        <dbReference type="ChEBI" id="CHEBI:597326"/>
    </cofactor>
</comment>
<evidence type="ECO:0000256" key="5">
    <source>
        <dbReference type="ARBA" id="ARBA00037974"/>
    </source>
</evidence>
<dbReference type="Gene3D" id="3.90.1150.10">
    <property type="entry name" value="Aspartate Aminotransferase, domain 1"/>
    <property type="match status" value="1"/>
</dbReference>
<evidence type="ECO:0000256" key="3">
    <source>
        <dbReference type="ARBA" id="ARBA00022898"/>
    </source>
</evidence>
<dbReference type="InterPro" id="IPR015422">
    <property type="entry name" value="PyrdxlP-dep_Trfase_small"/>
</dbReference>
<dbReference type="InterPro" id="IPR015421">
    <property type="entry name" value="PyrdxlP-dep_Trfase_major"/>
</dbReference>
<dbReference type="EC" id="4.4.1.13" evidence="2"/>